<evidence type="ECO:0000259" key="3">
    <source>
        <dbReference type="Pfam" id="PF13100"/>
    </source>
</evidence>
<dbReference type="GO" id="GO:0030288">
    <property type="term" value="C:outer membrane-bounded periplasmic space"/>
    <property type="evidence" value="ECO:0007669"/>
    <property type="project" value="TreeGrafter"/>
</dbReference>
<evidence type="ECO:0000313" key="5">
    <source>
        <dbReference type="Proteomes" id="UP000243887"/>
    </source>
</evidence>
<evidence type="ECO:0000256" key="2">
    <source>
        <dbReference type="SAM" id="SignalP"/>
    </source>
</evidence>
<name>A0A1I3RYL2_9FLAO</name>
<dbReference type="RefSeq" id="WP_090679310.1">
    <property type="nucleotide sequence ID" value="NZ_FORU01000009.1"/>
</dbReference>
<evidence type="ECO:0000313" key="4">
    <source>
        <dbReference type="EMBL" id="SFJ50479.1"/>
    </source>
</evidence>
<dbReference type="AlphaFoldDB" id="A0A1I3RYL2"/>
<reference evidence="5" key="1">
    <citation type="submission" date="2016-10" db="EMBL/GenBank/DDBJ databases">
        <authorList>
            <person name="Varghese N."/>
            <person name="Submissions S."/>
        </authorList>
    </citation>
    <scope>NUCLEOTIDE SEQUENCE [LARGE SCALE GENOMIC DNA]</scope>
    <source>
        <strain evidence="5">DSM 26542</strain>
    </source>
</reference>
<dbReference type="InterPro" id="IPR005653">
    <property type="entry name" value="OstA-like_N"/>
</dbReference>
<dbReference type="InterPro" id="IPR052037">
    <property type="entry name" value="LPS_export_LptA"/>
</dbReference>
<feature type="chain" id="PRO_5017303100" evidence="2">
    <location>
        <begin position="20"/>
        <end position="545"/>
    </location>
</feature>
<gene>
    <name evidence="4" type="ORF">SAMN04487893_10937</name>
</gene>
<dbReference type="GO" id="GO:0009279">
    <property type="term" value="C:cell outer membrane"/>
    <property type="evidence" value="ECO:0007669"/>
    <property type="project" value="TreeGrafter"/>
</dbReference>
<dbReference type="Pfam" id="PF13100">
    <property type="entry name" value="OstA_2"/>
    <property type="match status" value="1"/>
</dbReference>
<feature type="domain" description="Organic solvent tolerance-like N-terminal" evidence="3">
    <location>
        <begin position="23"/>
        <end position="176"/>
    </location>
</feature>
<dbReference type="GO" id="GO:0017089">
    <property type="term" value="F:glycolipid transfer activity"/>
    <property type="evidence" value="ECO:0007669"/>
    <property type="project" value="TreeGrafter"/>
</dbReference>
<sequence length="545" mass="62423">MKTYFLFFILFFLSNTVSAQDSKKIIIHHSDFSEINEAIIPDAVMLSGNISAEHDGVLIQCNKAYFFEKENYIKLFGDVVMNQGDTIHMNSKYAEYNGINGFAYATGDVLLRSPDSTLETDTLHFDRGQNLVHYDSFATIINKGNTLTSKAGKYFLTEKKFQFFNSVTITTDQGTIVKSNHLDFYEVPQHSYVFGPSTITNEDNYIYTENGFYDVKNDIGKLIKNSHIIYDDRKIEGDSIYYDKNRDFSSATNHVRITDTINKTIIKGHYAEMYRERDSMFVTKKALISALTEEKDSVYLHAKRILVTGKTDQRVIRAFNDARIFKTDMSGKSDSIHWNQNIGLTQMIGRPVLWNGESQLTGEVIHLLNNPISEQLDSLKVLNNAFMIQKDSLGTGFNQVKGANMYGKFKENKLYELDLIKNAEIIYFMYNDNDEFIGINKGICSQIHVELDNNKIETATLMVAPKSEIYPKDELPENAQKLKDFQWRGDERILTLDAIFPESELELESKAIENSVIQRQEAEEPMEVLGETLEVNKEKQPTNKQ</sequence>
<dbReference type="STRING" id="1150112.SAMN04487893_10937"/>
<accession>A0A1I3RYL2</accession>
<evidence type="ECO:0000256" key="1">
    <source>
        <dbReference type="ARBA" id="ARBA00022729"/>
    </source>
</evidence>
<organism evidence="4 5">
    <name type="scientific">Myroides guanonis</name>
    <dbReference type="NCBI Taxonomy" id="1150112"/>
    <lineage>
        <taxon>Bacteria</taxon>
        <taxon>Pseudomonadati</taxon>
        <taxon>Bacteroidota</taxon>
        <taxon>Flavobacteriia</taxon>
        <taxon>Flavobacteriales</taxon>
        <taxon>Flavobacteriaceae</taxon>
        <taxon>Myroides</taxon>
    </lineage>
</organism>
<dbReference type="GO" id="GO:0015920">
    <property type="term" value="P:lipopolysaccharide transport"/>
    <property type="evidence" value="ECO:0007669"/>
    <property type="project" value="TreeGrafter"/>
</dbReference>
<dbReference type="EMBL" id="FORU01000009">
    <property type="protein sequence ID" value="SFJ50479.1"/>
    <property type="molecule type" value="Genomic_DNA"/>
</dbReference>
<keyword evidence="5" id="KW-1185">Reference proteome</keyword>
<keyword evidence="1 2" id="KW-0732">Signal</keyword>
<protein>
    <submittedName>
        <fullName evidence="4">OstA-like protein</fullName>
    </submittedName>
</protein>
<dbReference type="Proteomes" id="UP000243887">
    <property type="component" value="Unassembled WGS sequence"/>
</dbReference>
<dbReference type="Gene3D" id="2.60.450.10">
    <property type="entry name" value="Lipopolysaccharide (LPS) transport protein A like domain"/>
    <property type="match status" value="3"/>
</dbReference>
<proteinExistence type="predicted"/>
<dbReference type="PANTHER" id="PTHR36504:SF1">
    <property type="entry name" value="LIPOPOLYSACCHARIDE EXPORT SYSTEM PROTEIN LPTA"/>
    <property type="match status" value="1"/>
</dbReference>
<dbReference type="OrthoDB" id="9805931at2"/>
<dbReference type="PANTHER" id="PTHR36504">
    <property type="entry name" value="LIPOPOLYSACCHARIDE EXPORT SYSTEM PROTEIN LPTA"/>
    <property type="match status" value="1"/>
</dbReference>
<feature type="signal peptide" evidence="2">
    <location>
        <begin position="1"/>
        <end position="19"/>
    </location>
</feature>